<evidence type="ECO:0000256" key="6">
    <source>
        <dbReference type="SAM" id="Phobius"/>
    </source>
</evidence>
<feature type="transmembrane region" description="Helical" evidence="6">
    <location>
        <begin position="94"/>
        <end position="118"/>
    </location>
</feature>
<dbReference type="PANTHER" id="PTHR33514">
    <property type="entry name" value="PROTEIN ABCI12, CHLOROPLASTIC"/>
    <property type="match status" value="1"/>
</dbReference>
<name>A0A1U9JSC8_9HYPH</name>
<dbReference type="STRING" id="1902579.BHV28_00450"/>
<dbReference type="KEGG" id="thd:BHV28_00450"/>
<feature type="transmembrane region" description="Helical" evidence="6">
    <location>
        <begin position="23"/>
        <end position="49"/>
    </location>
</feature>
<keyword evidence="5 6" id="KW-0472">Membrane</keyword>
<dbReference type="InterPro" id="IPR003339">
    <property type="entry name" value="ABC/ECF_trnsptr_transmembrane"/>
</dbReference>
<dbReference type="PANTHER" id="PTHR33514:SF13">
    <property type="entry name" value="PROTEIN ABCI12, CHLOROPLASTIC"/>
    <property type="match status" value="1"/>
</dbReference>
<keyword evidence="3 6" id="KW-0812">Transmembrane</keyword>
<gene>
    <name evidence="7" type="primary">bioN</name>
    <name evidence="7" type="ORF">BHV28_00450</name>
</gene>
<dbReference type="Pfam" id="PF02361">
    <property type="entry name" value="CbiQ"/>
    <property type="match status" value="1"/>
</dbReference>
<reference evidence="7 8" key="2">
    <citation type="journal article" date="2016" name="Sci. Rep.">
        <title>The genome of Rhizobiales bacteria in predatory ants reveals urease gene functions but no genes for nitrogen fixation.</title>
        <authorList>
            <person name="Neuvonen M.M."/>
            <person name="Tamarit D."/>
            <person name="Naslund K."/>
            <person name="Liebig J."/>
            <person name="Feldhaar H."/>
            <person name="Moran N.A."/>
            <person name="Guy L."/>
            <person name="Andersson S.G."/>
        </authorList>
    </citation>
    <scope>NUCLEOTIDE SEQUENCE [LARGE SCALE GENOMIC DNA]</scope>
    <source>
        <strain evidence="7 8">Hsal</strain>
    </source>
</reference>
<evidence type="ECO:0000256" key="4">
    <source>
        <dbReference type="ARBA" id="ARBA00022989"/>
    </source>
</evidence>
<proteinExistence type="inferred from homology"/>
<evidence type="ECO:0000313" key="8">
    <source>
        <dbReference type="Proteomes" id="UP000188912"/>
    </source>
</evidence>
<keyword evidence="4 6" id="KW-1133">Transmembrane helix</keyword>
<dbReference type="Proteomes" id="UP000188912">
    <property type="component" value="Chromosome"/>
</dbReference>
<sequence>MIVTTVLPAPSSFLHRINAGYKFLSLFCISLLLFFAGTLPVIATTLIMTIGFYKATHLPLKQIWQQLRPIRWLLLFLAVFQLFYNGWYEMSVTIGRLVTMLLLAGLIMLTTTATAIMASFERSFQFLRPFGANPAKISLVLSLTLRFIPMLAQISQEVREAQKARGLEYSFTAIAIPVLIRTLKTSGEISAAIEARCYDEPST</sequence>
<accession>A0A1U9JSC8</accession>
<protein>
    <submittedName>
        <fullName evidence="7">Biotin transport system permease protein</fullName>
    </submittedName>
</protein>
<dbReference type="EMBL" id="CP017315">
    <property type="protein sequence ID" value="AQS40771.1"/>
    <property type="molecule type" value="Genomic_DNA"/>
</dbReference>
<dbReference type="GO" id="GO:0005886">
    <property type="term" value="C:plasma membrane"/>
    <property type="evidence" value="ECO:0007669"/>
    <property type="project" value="TreeGrafter"/>
</dbReference>
<comment type="subcellular location">
    <subcellularLocation>
        <location evidence="1">Membrane</location>
        <topology evidence="1">Multi-pass membrane protein</topology>
    </subcellularLocation>
</comment>
<evidence type="ECO:0000256" key="5">
    <source>
        <dbReference type="ARBA" id="ARBA00023136"/>
    </source>
</evidence>
<evidence type="ECO:0000256" key="1">
    <source>
        <dbReference type="ARBA" id="ARBA00004141"/>
    </source>
</evidence>
<evidence type="ECO:0000313" key="7">
    <source>
        <dbReference type="EMBL" id="AQS40771.1"/>
    </source>
</evidence>
<keyword evidence="8" id="KW-1185">Reference proteome</keyword>
<organism evidence="7 8">
    <name type="scientific">Candidatus Tokpelaia hoelldobleri</name>
    <dbReference type="NCBI Taxonomy" id="1902579"/>
    <lineage>
        <taxon>Bacteria</taxon>
        <taxon>Pseudomonadati</taxon>
        <taxon>Pseudomonadota</taxon>
        <taxon>Alphaproteobacteria</taxon>
        <taxon>Hyphomicrobiales</taxon>
        <taxon>Candidatus Tokpelaia</taxon>
    </lineage>
</organism>
<reference evidence="7 8" key="1">
    <citation type="journal article" date="2010" name="Science">
        <title>Genomic comparison of the ants Camponotus floridanus and Harpegnathos saltator.</title>
        <authorList>
            <person name="Bonasio R."/>
            <person name="Zhang G."/>
            <person name="Ye C."/>
            <person name="Mutti N.S."/>
            <person name="Fang X."/>
            <person name="Qin N."/>
            <person name="Donahue G."/>
            <person name="Yang P."/>
            <person name="Li Q."/>
            <person name="Li C."/>
            <person name="Zhang P."/>
            <person name="Huang Z."/>
            <person name="Berger S.L."/>
            <person name="Reinberg D."/>
            <person name="Wang J."/>
            <person name="Liebig J."/>
        </authorList>
    </citation>
    <scope>NUCLEOTIDE SEQUENCE [LARGE SCALE GENOMIC DNA]</scope>
    <source>
        <strain evidence="7 8">Hsal</strain>
    </source>
</reference>
<evidence type="ECO:0000256" key="2">
    <source>
        <dbReference type="ARBA" id="ARBA00008564"/>
    </source>
</evidence>
<evidence type="ECO:0000256" key="3">
    <source>
        <dbReference type="ARBA" id="ARBA00022692"/>
    </source>
</evidence>
<feature type="transmembrane region" description="Helical" evidence="6">
    <location>
        <begin position="70"/>
        <end position="88"/>
    </location>
</feature>
<dbReference type="AlphaFoldDB" id="A0A1U9JSC8"/>
<dbReference type="CDD" id="cd16914">
    <property type="entry name" value="EcfT"/>
    <property type="match status" value="1"/>
</dbReference>
<comment type="similarity">
    <text evidence="2">Belongs to the CbiQ family.</text>
</comment>